<dbReference type="EMBL" id="KZ679260">
    <property type="protein sequence ID" value="PTB42168.1"/>
    <property type="molecule type" value="Genomic_DNA"/>
</dbReference>
<dbReference type="AlphaFoldDB" id="A0A2T3ZBI3"/>
<reference evidence="1 2" key="1">
    <citation type="submission" date="2016-07" db="EMBL/GenBank/DDBJ databases">
        <title>Multiple horizontal gene transfer events from other fungi enriched the ability of initially mycotrophic Trichoderma (Ascomycota) to feed on dead plant biomass.</title>
        <authorList>
            <consortium name="DOE Joint Genome Institute"/>
            <person name="Aerts A."/>
            <person name="Atanasova L."/>
            <person name="Chenthamara K."/>
            <person name="Zhang J."/>
            <person name="Grujic M."/>
            <person name="Henrissat B."/>
            <person name="Kuo A."/>
            <person name="Salamov A."/>
            <person name="Lipzen A."/>
            <person name="Labutti K."/>
            <person name="Barry K."/>
            <person name="Miao Y."/>
            <person name="Rahimi M.J."/>
            <person name="Shen Q."/>
            <person name="Grigoriev I.V."/>
            <person name="Kubicek C.P."/>
            <person name="Druzhinina I.S."/>
        </authorList>
    </citation>
    <scope>NUCLEOTIDE SEQUENCE [LARGE SCALE GENOMIC DNA]</scope>
    <source>
        <strain evidence="1 2">CBS 433.97</strain>
    </source>
</reference>
<name>A0A2T3ZBI3_TRIA4</name>
<evidence type="ECO:0000313" key="1">
    <source>
        <dbReference type="EMBL" id="PTB42168.1"/>
    </source>
</evidence>
<proteinExistence type="predicted"/>
<dbReference type="Proteomes" id="UP000240493">
    <property type="component" value="Unassembled WGS sequence"/>
</dbReference>
<sequence>MDGIFAASCFASSNVQMTQEKIHCEVRAPLYSASRDMSERVRTLLDLSYRTAVGLSGQVAGLGRSQMLKK</sequence>
<accession>A0A2T3ZBI3</accession>
<protein>
    <submittedName>
        <fullName evidence="1">Uncharacterized protein</fullName>
    </submittedName>
</protein>
<keyword evidence="2" id="KW-1185">Reference proteome</keyword>
<gene>
    <name evidence="1" type="ORF">M441DRAFT_385451</name>
</gene>
<evidence type="ECO:0000313" key="2">
    <source>
        <dbReference type="Proteomes" id="UP000240493"/>
    </source>
</evidence>
<organism evidence="1 2">
    <name type="scientific">Trichoderma asperellum (strain ATCC 204424 / CBS 433.97 / NBRC 101777)</name>
    <dbReference type="NCBI Taxonomy" id="1042311"/>
    <lineage>
        <taxon>Eukaryota</taxon>
        <taxon>Fungi</taxon>
        <taxon>Dikarya</taxon>
        <taxon>Ascomycota</taxon>
        <taxon>Pezizomycotina</taxon>
        <taxon>Sordariomycetes</taxon>
        <taxon>Hypocreomycetidae</taxon>
        <taxon>Hypocreales</taxon>
        <taxon>Hypocreaceae</taxon>
        <taxon>Trichoderma</taxon>
    </lineage>
</organism>